<feature type="transmembrane region" description="Helical" evidence="2">
    <location>
        <begin position="119"/>
        <end position="139"/>
    </location>
</feature>
<proteinExistence type="inferred from homology"/>
<dbReference type="Proteomes" id="UP000255106">
    <property type="component" value="Unassembled WGS sequence"/>
</dbReference>
<sequence length="334" mass="37028">MLTFVWFFTWERPREEWSEAALRAEEEKKKLTLGQSLNRLFVELSSTLRIKIFRQHLGMYLGGYIAQDVFNAVFTYYVVFVLMQEASMASNLLGTMAIFQFLAVIGMIPLCIRFGPAPSYRLVVVLFGLASLSYAVLYYAGLSDVYALLLLISAVAGLGRGGINYVPWNTYTYIADVDEVITGQRREGIFAGIMTLTRKASQAGAVMLVGIVMQMSGFVSGQKTQPAEVSHTILLILSVGTLLVLFCGFLVSLRFRLNLQTHSTLREETAKMRESGRAMPEAASPHARATVEMLAGMPFESLWGNNNIGYLNRNKPAAPSLKGRAVLNSTYNRG</sequence>
<dbReference type="GO" id="GO:0008643">
    <property type="term" value="P:carbohydrate transport"/>
    <property type="evidence" value="ECO:0007669"/>
    <property type="project" value="InterPro"/>
</dbReference>
<dbReference type="PANTHER" id="PTHR11328">
    <property type="entry name" value="MAJOR FACILITATOR SUPERFAMILY DOMAIN-CONTAINING PROTEIN"/>
    <property type="match status" value="1"/>
</dbReference>
<feature type="transmembrane region" description="Helical" evidence="2">
    <location>
        <begin position="57"/>
        <end position="80"/>
    </location>
</feature>
<organism evidence="3 4">
    <name type="scientific">Enterobacter cloacae</name>
    <dbReference type="NCBI Taxonomy" id="550"/>
    <lineage>
        <taxon>Bacteria</taxon>
        <taxon>Pseudomonadati</taxon>
        <taxon>Pseudomonadota</taxon>
        <taxon>Gammaproteobacteria</taxon>
        <taxon>Enterobacterales</taxon>
        <taxon>Enterobacteriaceae</taxon>
        <taxon>Enterobacter</taxon>
        <taxon>Enterobacter cloacae complex</taxon>
    </lineage>
</organism>
<comment type="similarity">
    <text evidence="1">Belongs to the sodium:galactoside symporter (TC 2.A.2) family.</text>
</comment>
<reference evidence="3 4" key="1">
    <citation type="submission" date="2018-06" db="EMBL/GenBank/DDBJ databases">
        <authorList>
            <consortium name="Pathogen Informatics"/>
            <person name="Doyle S."/>
        </authorList>
    </citation>
    <scope>NUCLEOTIDE SEQUENCE [LARGE SCALE GENOMIC DNA]</scope>
    <source>
        <strain evidence="3 4">NCTC10005</strain>
    </source>
</reference>
<dbReference type="GO" id="GO:0015293">
    <property type="term" value="F:symporter activity"/>
    <property type="evidence" value="ECO:0007669"/>
    <property type="project" value="InterPro"/>
</dbReference>
<name>A0A377LZ26_ENTCL</name>
<dbReference type="InterPro" id="IPR039672">
    <property type="entry name" value="MFS_2"/>
</dbReference>
<dbReference type="Pfam" id="PF13347">
    <property type="entry name" value="MFS_2"/>
    <property type="match status" value="1"/>
</dbReference>
<keyword evidence="2" id="KW-0472">Membrane</keyword>
<feature type="transmembrane region" description="Helical" evidence="2">
    <location>
        <begin position="233"/>
        <end position="253"/>
    </location>
</feature>
<evidence type="ECO:0000256" key="2">
    <source>
        <dbReference type="SAM" id="Phobius"/>
    </source>
</evidence>
<dbReference type="InterPro" id="IPR036259">
    <property type="entry name" value="MFS_trans_sf"/>
</dbReference>
<dbReference type="Gene3D" id="1.20.1250.20">
    <property type="entry name" value="MFS general substrate transporter like domains"/>
    <property type="match status" value="1"/>
</dbReference>
<keyword evidence="2" id="KW-1133">Transmembrane helix</keyword>
<dbReference type="PANTHER" id="PTHR11328:SF24">
    <property type="entry name" value="MAJOR FACILITATOR SUPERFAMILY (MFS) PROFILE DOMAIN-CONTAINING PROTEIN"/>
    <property type="match status" value="1"/>
</dbReference>
<dbReference type="EMBL" id="UGJB01000004">
    <property type="protein sequence ID" value="STQ11076.1"/>
    <property type="molecule type" value="Genomic_DNA"/>
</dbReference>
<evidence type="ECO:0000313" key="3">
    <source>
        <dbReference type="EMBL" id="STQ11076.1"/>
    </source>
</evidence>
<feature type="transmembrane region" description="Helical" evidence="2">
    <location>
        <begin position="145"/>
        <end position="163"/>
    </location>
</feature>
<dbReference type="SUPFAM" id="SSF103473">
    <property type="entry name" value="MFS general substrate transporter"/>
    <property type="match status" value="1"/>
</dbReference>
<evidence type="ECO:0000313" key="4">
    <source>
        <dbReference type="Proteomes" id="UP000255106"/>
    </source>
</evidence>
<feature type="transmembrane region" description="Helical" evidence="2">
    <location>
        <begin position="92"/>
        <end position="112"/>
    </location>
</feature>
<keyword evidence="2" id="KW-0812">Transmembrane</keyword>
<gene>
    <name evidence="3" type="primary">yagG_3</name>
    <name evidence="3" type="ORF">NCTC10005_03843</name>
</gene>
<accession>A0A377LZ26</accession>
<dbReference type="GO" id="GO:0005886">
    <property type="term" value="C:plasma membrane"/>
    <property type="evidence" value="ECO:0007669"/>
    <property type="project" value="TreeGrafter"/>
</dbReference>
<evidence type="ECO:0000256" key="1">
    <source>
        <dbReference type="ARBA" id="ARBA00009617"/>
    </source>
</evidence>
<dbReference type="AlphaFoldDB" id="A0A377LZ26"/>
<protein>
    <submittedName>
        <fullName evidence="3">Protein YagG</fullName>
    </submittedName>
</protein>